<reference evidence="3" key="1">
    <citation type="submission" date="2017-02" db="UniProtKB">
        <authorList>
            <consortium name="WormBaseParasite"/>
        </authorList>
    </citation>
    <scope>IDENTIFICATION</scope>
</reference>
<feature type="transmembrane region" description="Helical" evidence="1">
    <location>
        <begin position="9"/>
        <end position="27"/>
    </location>
</feature>
<protein>
    <submittedName>
        <fullName evidence="3">Protein quiver</fullName>
    </submittedName>
</protein>
<keyword evidence="1" id="KW-0472">Membrane</keyword>
<proteinExistence type="predicted"/>
<dbReference type="AlphaFoldDB" id="A0A0N5ADD8"/>
<accession>A0A0N5ADD8</accession>
<keyword evidence="2" id="KW-1185">Reference proteome</keyword>
<evidence type="ECO:0000256" key="1">
    <source>
        <dbReference type="SAM" id="Phobius"/>
    </source>
</evidence>
<evidence type="ECO:0000313" key="3">
    <source>
        <dbReference type="WBParaSite" id="SMUV_0000218401-mRNA-1"/>
    </source>
</evidence>
<dbReference type="WBParaSite" id="SMUV_0000218401-mRNA-1">
    <property type="protein sequence ID" value="SMUV_0000218401-mRNA-1"/>
    <property type="gene ID" value="SMUV_0000218401"/>
</dbReference>
<evidence type="ECO:0000313" key="2">
    <source>
        <dbReference type="Proteomes" id="UP000046393"/>
    </source>
</evidence>
<keyword evidence="1" id="KW-0812">Transmembrane</keyword>
<dbReference type="Proteomes" id="UP000046393">
    <property type="component" value="Unplaced"/>
</dbReference>
<keyword evidence="1" id="KW-1133">Transmembrane helix</keyword>
<name>A0A0N5ADD8_9BILA</name>
<organism evidence="2 3">
    <name type="scientific">Syphacia muris</name>
    <dbReference type="NCBI Taxonomy" id="451379"/>
    <lineage>
        <taxon>Eukaryota</taxon>
        <taxon>Metazoa</taxon>
        <taxon>Ecdysozoa</taxon>
        <taxon>Nematoda</taxon>
        <taxon>Chromadorea</taxon>
        <taxon>Rhabditida</taxon>
        <taxon>Spirurina</taxon>
        <taxon>Oxyuridomorpha</taxon>
        <taxon>Oxyuroidea</taxon>
        <taxon>Oxyuridae</taxon>
        <taxon>Syphacia</taxon>
    </lineage>
</organism>
<sequence>MHRIFLNHIYILVITVYSLTTSGLSLMCMQCNVKNLQPYQLDNETMEKCRQGTLQPTPCADPTSYSVNVQDKIKYLNKRNNISDKIRVCSTTIKISSNQK</sequence>